<accession>A0A6G9D4E5</accession>
<name>A0A6G9D4E5_RHOER</name>
<organism evidence="1 2">
    <name type="scientific">Rhodococcus erythropolis</name>
    <name type="common">Arthrobacter picolinophilus</name>
    <dbReference type="NCBI Taxonomy" id="1833"/>
    <lineage>
        <taxon>Bacteria</taxon>
        <taxon>Bacillati</taxon>
        <taxon>Actinomycetota</taxon>
        <taxon>Actinomycetes</taxon>
        <taxon>Mycobacteriales</taxon>
        <taxon>Nocardiaceae</taxon>
        <taxon>Rhodococcus</taxon>
        <taxon>Rhodococcus erythropolis group</taxon>
    </lineage>
</organism>
<evidence type="ECO:0000313" key="2">
    <source>
        <dbReference type="Proteomes" id="UP000502345"/>
    </source>
</evidence>
<dbReference type="Proteomes" id="UP000502345">
    <property type="component" value="Plasmid plas1"/>
</dbReference>
<gene>
    <name evidence="1" type="ORF">G9444_6719</name>
</gene>
<dbReference type="RefSeq" id="WP_166503069.1">
    <property type="nucleotide sequence ID" value="NZ_CP050125.1"/>
</dbReference>
<reference evidence="1 2" key="1">
    <citation type="submission" date="2020-03" db="EMBL/GenBank/DDBJ databases">
        <title>Screen low temperature-resistant strains for efficient degradation of petroleum hydrocarbons under the low temperature.</title>
        <authorList>
            <person name="Wang Y."/>
            <person name="Chen J."/>
        </authorList>
    </citation>
    <scope>NUCLEOTIDE SEQUENCE [LARGE SCALE GENOMIC DNA]</scope>
    <source>
        <strain evidence="1 2">KB1</strain>
        <plasmid evidence="1 2">plas1</plasmid>
    </source>
</reference>
<sequence length="335" mass="36860">MTLTISHTAADGTLIDGTSRGDGSGDVLAAHGWRWFRSIGFWGIRSSRDRAPKVRLIELTAEALRASGFDVEIDIDSTARPTAEVEADRIDRQVARVEALELKAGRRSEQAESAWEAEQRAAAQLPPGGEPVKIGHHSEGRHRRALEKVHQRLGQAVSAEGEAKEARRRAEAAAVTTAARYSPVTVKNRIDKMQAAQRADHRELDGHERTLFVVRGVKQIEKFPPAEGTYRQSLITRIAERAEQITYWEGIRAQQIASGQANNFGPETIAKGDLVRCSGVWYPVVRVNKKSVTVPARIGGDWTDTIPYHKLAGHRQAKEAEIASASSSSIKEVRS</sequence>
<keyword evidence="1" id="KW-0614">Plasmid</keyword>
<proteinExistence type="predicted"/>
<evidence type="ECO:0000313" key="1">
    <source>
        <dbReference type="EMBL" id="QIP43962.1"/>
    </source>
</evidence>
<dbReference type="EMBL" id="CP050125">
    <property type="protein sequence ID" value="QIP43962.1"/>
    <property type="molecule type" value="Genomic_DNA"/>
</dbReference>
<geneLocation type="plasmid" evidence="1 2">
    <name>plas1</name>
</geneLocation>
<dbReference type="Pfam" id="PF12083">
    <property type="entry name" value="DUF3560"/>
    <property type="match status" value="1"/>
</dbReference>
<evidence type="ECO:0008006" key="3">
    <source>
        <dbReference type="Google" id="ProtNLM"/>
    </source>
</evidence>
<dbReference type="InterPro" id="IPR021944">
    <property type="entry name" value="DUF3560"/>
</dbReference>
<dbReference type="AlphaFoldDB" id="A0A6G9D4E5"/>
<protein>
    <recommendedName>
        <fullName evidence="3">DUF3560 domain-containing protein</fullName>
    </recommendedName>
</protein>